<keyword evidence="5 10" id="KW-1133">Transmembrane helix</keyword>
<feature type="transmembrane region" description="Helical" evidence="10">
    <location>
        <begin position="26"/>
        <end position="46"/>
    </location>
</feature>
<proteinExistence type="inferred from homology"/>
<dbReference type="Gene3D" id="1.10.287.950">
    <property type="entry name" value="Methyl-accepting chemotaxis protein"/>
    <property type="match status" value="1"/>
</dbReference>
<dbReference type="Proteomes" id="UP000239720">
    <property type="component" value="Unassembled WGS sequence"/>
</dbReference>
<evidence type="ECO:0000256" key="10">
    <source>
        <dbReference type="SAM" id="Phobius"/>
    </source>
</evidence>
<evidence type="ECO:0000256" key="7">
    <source>
        <dbReference type="ARBA" id="ARBA00023224"/>
    </source>
</evidence>
<evidence type="ECO:0000256" key="6">
    <source>
        <dbReference type="ARBA" id="ARBA00023136"/>
    </source>
</evidence>
<comment type="subcellular location">
    <subcellularLocation>
        <location evidence="1">Cell membrane</location>
        <topology evidence="1">Multi-pass membrane protein</topology>
    </subcellularLocation>
</comment>
<dbReference type="CDD" id="cd12912">
    <property type="entry name" value="PDC2_MCP_like"/>
    <property type="match status" value="1"/>
</dbReference>
<dbReference type="SMART" id="SM00283">
    <property type="entry name" value="MA"/>
    <property type="match status" value="1"/>
</dbReference>
<dbReference type="InterPro" id="IPR003660">
    <property type="entry name" value="HAMP_dom"/>
</dbReference>
<feature type="domain" description="Methyl-accepting transducer" evidence="11">
    <location>
        <begin position="398"/>
        <end position="655"/>
    </location>
</feature>
<dbReference type="SMART" id="SM00304">
    <property type="entry name" value="HAMP"/>
    <property type="match status" value="2"/>
</dbReference>
<dbReference type="PROSITE" id="PS50885">
    <property type="entry name" value="HAMP"/>
    <property type="match status" value="1"/>
</dbReference>
<dbReference type="InterPro" id="IPR004089">
    <property type="entry name" value="MCPsignal_dom"/>
</dbReference>
<dbReference type="PANTHER" id="PTHR32089:SF112">
    <property type="entry name" value="LYSOZYME-LIKE PROTEIN-RELATED"/>
    <property type="match status" value="1"/>
</dbReference>
<evidence type="ECO:0000259" key="11">
    <source>
        <dbReference type="PROSITE" id="PS50111"/>
    </source>
</evidence>
<name>A0A2S8R7Q5_9FIRM</name>
<dbReference type="Pfam" id="PF00015">
    <property type="entry name" value="MCPsignal"/>
    <property type="match status" value="1"/>
</dbReference>
<dbReference type="CDD" id="cd11386">
    <property type="entry name" value="MCP_signal"/>
    <property type="match status" value="1"/>
</dbReference>
<feature type="transmembrane region" description="Helical" evidence="10">
    <location>
        <begin position="307"/>
        <end position="334"/>
    </location>
</feature>
<evidence type="ECO:0000256" key="3">
    <source>
        <dbReference type="ARBA" id="ARBA00022500"/>
    </source>
</evidence>
<protein>
    <recommendedName>
        <fullName evidence="15">Methyl-accepting chemotaxis protein</fullName>
    </recommendedName>
</protein>
<dbReference type="Gene3D" id="6.10.340.10">
    <property type="match status" value="1"/>
</dbReference>
<evidence type="ECO:0000256" key="5">
    <source>
        <dbReference type="ARBA" id="ARBA00022989"/>
    </source>
</evidence>
<dbReference type="AlphaFoldDB" id="A0A2S8R7Q5"/>
<dbReference type="Pfam" id="PF02743">
    <property type="entry name" value="dCache_1"/>
    <property type="match status" value="1"/>
</dbReference>
<evidence type="ECO:0000256" key="9">
    <source>
        <dbReference type="PROSITE-ProRule" id="PRU00284"/>
    </source>
</evidence>
<evidence type="ECO:0008006" key="15">
    <source>
        <dbReference type="Google" id="ProtNLM"/>
    </source>
</evidence>
<keyword evidence="7 9" id="KW-0807">Transducer</keyword>
<organism evidence="13 14">
    <name type="scientific">Acetivibrio saccincola</name>
    <dbReference type="NCBI Taxonomy" id="1677857"/>
    <lineage>
        <taxon>Bacteria</taxon>
        <taxon>Bacillati</taxon>
        <taxon>Bacillota</taxon>
        <taxon>Clostridia</taxon>
        <taxon>Eubacteriales</taxon>
        <taxon>Oscillospiraceae</taxon>
        <taxon>Acetivibrio</taxon>
    </lineage>
</organism>
<dbReference type="Pfam" id="PF00672">
    <property type="entry name" value="HAMP"/>
    <property type="match status" value="1"/>
</dbReference>
<reference evidence="13 14" key="1">
    <citation type="journal article" date="2018" name="Syst. Appl. Microbiol.">
        <title>Characterization and high-quality draft genome sequence of Herbivorax saccincola A7, an anaerobic, alkaliphilic, thermophilic, cellulolytic, and xylanolytic bacterium.</title>
        <authorList>
            <person name="Aikawa S."/>
            <person name="Baramee S."/>
            <person name="Sermsathanaswadi J."/>
            <person name="Thianheng P."/>
            <person name="Tachaapaikoon C."/>
            <person name="Shikata A."/>
            <person name="Waeonukul R."/>
            <person name="Pason P."/>
            <person name="Ratanakhanokchai K."/>
            <person name="Kosugi A."/>
        </authorList>
    </citation>
    <scope>NUCLEOTIDE SEQUENCE [LARGE SCALE GENOMIC DNA]</scope>
    <source>
        <strain evidence="13 14">A7</strain>
    </source>
</reference>
<sequence>MLKNWYKKIILKIIGIFRKIKVRFRLMISFLILSIVPLVFLGYFSYNLSKKSIEAKIEMYSKQIVEQAENNLFSELEKHSNYAIEISNSKDVQDALKIIDGSGEEYQKYKASSDLRDIFNRRLASHKTVNFGSIFLEDEMIHYSVNQNLNKFLIENIDMIKEIAERGGGKPVWTSIEQGESLHLVNIKMINNISTSKKLAYMIVGLRNERFLDVYKNINLGEGADLFIIDSEGRYISNREMRQLGKTLEDKDFINKIIKEESAASESFDYNGYMVSYKYIEGTDWILVGKIPYSYINEEANGIRNSVFFFISICIVFSILFAFLISISISFPLGNMEKLINKAKEGNLTYSIEDDGKDEIGDVVRGFNHMIENIRKLILEVRNLSQKVTNHSILVNNSSEQSKISSRQISEVMNQVAIGASDQAENLADGVESINILADDINKVEEDMKFVAETANGTKKLSQNSLGVVKTLNEKASQTSRASDKVINNINNLSKDMEQIVKITKTISTIADQTNLLSLNASIEAAKAGEAGRGFSVVANEVKKLADQSKESSKEIKFIIDDILQKTSETTKVAHNANKYVEEQMSIVRETDASLKSIYESMEKLMERVDNVSRSIKSALNSKENVLDSISNISAIAQETASIAEEVSATTQEQVASSEELSKLSKNLDEMSKKLSELISVFKV</sequence>
<dbReference type="Gene3D" id="3.30.450.20">
    <property type="entry name" value="PAS domain"/>
    <property type="match status" value="1"/>
</dbReference>
<dbReference type="CDD" id="cd06225">
    <property type="entry name" value="HAMP"/>
    <property type="match status" value="1"/>
</dbReference>
<dbReference type="RefSeq" id="WP_105367578.1">
    <property type="nucleotide sequence ID" value="NZ_DAONOL010000030.1"/>
</dbReference>
<evidence type="ECO:0000256" key="4">
    <source>
        <dbReference type="ARBA" id="ARBA00022692"/>
    </source>
</evidence>
<dbReference type="GO" id="GO:0006935">
    <property type="term" value="P:chemotaxis"/>
    <property type="evidence" value="ECO:0007669"/>
    <property type="project" value="UniProtKB-KW"/>
</dbReference>
<evidence type="ECO:0000256" key="2">
    <source>
        <dbReference type="ARBA" id="ARBA00022475"/>
    </source>
</evidence>
<dbReference type="EMBL" id="NEMB01000003">
    <property type="protein sequence ID" value="PQQ65830.1"/>
    <property type="molecule type" value="Genomic_DNA"/>
</dbReference>
<evidence type="ECO:0000313" key="13">
    <source>
        <dbReference type="EMBL" id="PQQ65830.1"/>
    </source>
</evidence>
<keyword evidence="4 10" id="KW-0812">Transmembrane</keyword>
<dbReference type="PROSITE" id="PS50111">
    <property type="entry name" value="CHEMOTAXIS_TRANSDUC_2"/>
    <property type="match status" value="1"/>
</dbReference>
<dbReference type="PANTHER" id="PTHR32089">
    <property type="entry name" value="METHYL-ACCEPTING CHEMOTAXIS PROTEIN MCPB"/>
    <property type="match status" value="1"/>
</dbReference>
<dbReference type="OrthoDB" id="9760371at2"/>
<dbReference type="GO" id="GO:0007165">
    <property type="term" value="P:signal transduction"/>
    <property type="evidence" value="ECO:0007669"/>
    <property type="project" value="UniProtKB-KW"/>
</dbReference>
<evidence type="ECO:0000313" key="14">
    <source>
        <dbReference type="Proteomes" id="UP000239720"/>
    </source>
</evidence>
<dbReference type="InterPro" id="IPR033479">
    <property type="entry name" value="dCache_1"/>
</dbReference>
<dbReference type="SUPFAM" id="SSF58104">
    <property type="entry name" value="Methyl-accepting chemotaxis protein (MCP) signaling domain"/>
    <property type="match status" value="1"/>
</dbReference>
<accession>A0A2S8R7Q5</accession>
<evidence type="ECO:0000259" key="12">
    <source>
        <dbReference type="PROSITE" id="PS50885"/>
    </source>
</evidence>
<feature type="domain" description="HAMP" evidence="12">
    <location>
        <begin position="327"/>
        <end position="379"/>
    </location>
</feature>
<evidence type="ECO:0000256" key="1">
    <source>
        <dbReference type="ARBA" id="ARBA00004651"/>
    </source>
</evidence>
<gene>
    <name evidence="13" type="ORF">B9R14_02960</name>
</gene>
<keyword evidence="6 10" id="KW-0472">Membrane</keyword>
<evidence type="ECO:0000256" key="8">
    <source>
        <dbReference type="ARBA" id="ARBA00029447"/>
    </source>
</evidence>
<keyword evidence="2" id="KW-1003">Cell membrane</keyword>
<dbReference type="GO" id="GO:0005886">
    <property type="term" value="C:plasma membrane"/>
    <property type="evidence" value="ECO:0007669"/>
    <property type="project" value="UniProtKB-SubCell"/>
</dbReference>
<keyword evidence="3" id="KW-0145">Chemotaxis</keyword>
<comment type="caution">
    <text evidence="13">The sequence shown here is derived from an EMBL/GenBank/DDBJ whole genome shotgun (WGS) entry which is preliminary data.</text>
</comment>
<comment type="similarity">
    <text evidence="8">Belongs to the methyl-accepting chemotaxis (MCP) protein family.</text>
</comment>